<organism evidence="1 2">
    <name type="scientific">Hexamita inflata</name>
    <dbReference type="NCBI Taxonomy" id="28002"/>
    <lineage>
        <taxon>Eukaryota</taxon>
        <taxon>Metamonada</taxon>
        <taxon>Diplomonadida</taxon>
        <taxon>Hexamitidae</taxon>
        <taxon>Hexamitinae</taxon>
        <taxon>Hexamita</taxon>
    </lineage>
</organism>
<dbReference type="Proteomes" id="UP001642409">
    <property type="component" value="Unassembled WGS sequence"/>
</dbReference>
<gene>
    <name evidence="1" type="ORF">HINF_LOCUS11715</name>
</gene>
<accession>A0ABP1HC03</accession>
<protein>
    <recommendedName>
        <fullName evidence="3">C2H2-type domain-containing protein</fullName>
    </recommendedName>
</protein>
<keyword evidence="2" id="KW-1185">Reference proteome</keyword>
<evidence type="ECO:0008006" key="3">
    <source>
        <dbReference type="Google" id="ProtNLM"/>
    </source>
</evidence>
<reference evidence="1 2" key="1">
    <citation type="submission" date="2024-07" db="EMBL/GenBank/DDBJ databases">
        <authorList>
            <person name="Akdeniz Z."/>
        </authorList>
    </citation>
    <scope>NUCLEOTIDE SEQUENCE [LARGE SCALE GENOMIC DNA]</scope>
</reference>
<proteinExistence type="predicted"/>
<comment type="caution">
    <text evidence="1">The sequence shown here is derived from an EMBL/GenBank/DDBJ whole genome shotgun (WGS) entry which is preliminary data.</text>
</comment>
<name>A0ABP1HC03_9EUKA</name>
<sequence length="1305" mass="150710">MKLGRDFNPATFLEFAEDYAYLILDDNINTSQRKLLKLKLIDELLPRIYLEHISLLAHECRGFTYKSIFVIHDQLHELSSESQTMLSRFDVKYLNDEQMDQALSKIKRRTEQIINTLAQTEQSIAKLYAQRLRLAQLRLSKQFLETHQLQNYHQLHEEVETKNIYELIQQRQRNELYYVQNQQKDCENNKFYQNLLSQYAKNLKAGLEKPSHFMQISPTIFVQHFNYYFARKQLESLEVKQSPIFPTIQFVGDESQVYIPVQQLPDLCDDPTKPWFYLNDPRDQYQKNIEPQPYPRLLIRGNSIQQPSCILQDKQLCDVCEENAHRYQTFEKMMERAVIFCAVHMYSNLLHQQTALNTIQTLIYSHDCGISFESKKNTSNDFLELENFIINNMNLLQECSFDTSNMNISESLKNQISQFIKENPFSIDLDEEILIQNGVQTPLQSTQINTHDKDQIIINTPSNETLYIQKCTRSRTTYEMVCLVTRYLQCLNFRATQVYPGIKREFTSVLIFNQNLGLKNLFISLENISRLEMNHQLIIDPKTVTQEIYNLVCSHIKSITSRDKYTQMKIAEDNSPGDCSVCGTKYDNYKQHVNTSEHIRQFRIYMQQEQGMIEALVKHQKSFERIQAINTQFVLQAQTNAITENQSYETSCKCINQSLQAIGCAFQLDVEDLPRANSPTVKSKTFVKWSDAVYGRRMGLLESLLQQNNARTSAYKRIKNSAATLAIIGFQLGQQTHQQIEQQLSNISIEKLPSFESNLVSLELQNHPSFMFNDSGYDRLIQTAYITILIRLSMGMKPLLDNETQNEIKEEAKVYNNTQVMRFLTDMYPQVDGLKYKQQIDSLLKQRNDLVQNKPQMRLDTMYLNLQKLDRELELIEIGYIPETDQIINIVRTILQIQKQQNISNSQLVREAVVSFNEGKLSIINPRLNQPIKDHFMFNQTISMSNMESRFFQSDYQLKYDMTRIKLPKFFKQNSYITTVKPVTCVDLSSSSKQILKMLQNPLAINCLKKIILCISSQFDLSLSQQLLDTTSPVKKEPVFEPVFEELRSNSAYSNRRRTLKQKTRSNSICSRQCELEKDMISMVLLEPEEWKPVLQTSQVSQHEKNNGMYNYNELFNKVYDSIVVENQALNESEQYFGKSTGFVAAPIISKDVVIGNQNKMIGLSASQIQATYAVQLTVTGLPSDQVCIVTALRAAQTDAFLGASASVASVTLDGQQYSLNTADVLSCALTGLASKVKILDKSVQDRVDVQSKLVKRSIPEELLQFQTCEIEPDVDIEVVQNSKIVGATEDAMVLGIYNINHSKE</sequence>
<dbReference type="EMBL" id="CAXDID020000026">
    <property type="protein sequence ID" value="CAL5990883.1"/>
    <property type="molecule type" value="Genomic_DNA"/>
</dbReference>
<evidence type="ECO:0000313" key="2">
    <source>
        <dbReference type="Proteomes" id="UP001642409"/>
    </source>
</evidence>
<evidence type="ECO:0000313" key="1">
    <source>
        <dbReference type="EMBL" id="CAL5990883.1"/>
    </source>
</evidence>